<name>A0A498HKJ1_MALDO</name>
<evidence type="ECO:0000313" key="3">
    <source>
        <dbReference type="Proteomes" id="UP000290289"/>
    </source>
</evidence>
<dbReference type="EMBL" id="RDQH01000342">
    <property type="protein sequence ID" value="RXH71429.1"/>
    <property type="molecule type" value="Genomic_DNA"/>
</dbReference>
<sequence>MEVSQSEAPEEMGTATMEIEEGSREGQGMANGCSGGMWTSIEGFPQWQQQHCMIPQPPQNTTTPITWFR</sequence>
<dbReference type="PANTHER" id="PTHR35510">
    <property type="entry name" value="DBH-LIKE MONOOXYGENASE"/>
    <property type="match status" value="1"/>
</dbReference>
<gene>
    <name evidence="2" type="ORF">DVH24_018784</name>
</gene>
<proteinExistence type="predicted"/>
<dbReference type="AlphaFoldDB" id="A0A498HKJ1"/>
<dbReference type="Proteomes" id="UP000290289">
    <property type="component" value="Chromosome 16"/>
</dbReference>
<feature type="region of interest" description="Disordered" evidence="1">
    <location>
        <begin position="1"/>
        <end position="37"/>
    </location>
</feature>
<accession>A0A498HKJ1</accession>
<reference evidence="2 3" key="1">
    <citation type="submission" date="2018-10" db="EMBL/GenBank/DDBJ databases">
        <title>A high-quality apple genome assembly.</title>
        <authorList>
            <person name="Hu J."/>
        </authorList>
    </citation>
    <scope>NUCLEOTIDE SEQUENCE [LARGE SCALE GENOMIC DNA]</scope>
    <source>
        <strain evidence="3">cv. HFTH1</strain>
        <tissue evidence="2">Young leaf</tissue>
    </source>
</reference>
<protein>
    <submittedName>
        <fullName evidence="2">Uncharacterized protein</fullName>
    </submittedName>
</protein>
<comment type="caution">
    <text evidence="2">The sequence shown here is derived from an EMBL/GenBank/DDBJ whole genome shotgun (WGS) entry which is preliminary data.</text>
</comment>
<evidence type="ECO:0000256" key="1">
    <source>
        <dbReference type="SAM" id="MobiDB-lite"/>
    </source>
</evidence>
<keyword evidence="3" id="KW-1185">Reference proteome</keyword>
<evidence type="ECO:0000313" key="2">
    <source>
        <dbReference type="EMBL" id="RXH71429.1"/>
    </source>
</evidence>
<dbReference type="PANTHER" id="PTHR35510:SF1">
    <property type="entry name" value="DBH-LIKE MONOOXYGENASE"/>
    <property type="match status" value="1"/>
</dbReference>
<organism evidence="2 3">
    <name type="scientific">Malus domestica</name>
    <name type="common">Apple</name>
    <name type="synonym">Pyrus malus</name>
    <dbReference type="NCBI Taxonomy" id="3750"/>
    <lineage>
        <taxon>Eukaryota</taxon>
        <taxon>Viridiplantae</taxon>
        <taxon>Streptophyta</taxon>
        <taxon>Embryophyta</taxon>
        <taxon>Tracheophyta</taxon>
        <taxon>Spermatophyta</taxon>
        <taxon>Magnoliopsida</taxon>
        <taxon>eudicotyledons</taxon>
        <taxon>Gunneridae</taxon>
        <taxon>Pentapetalae</taxon>
        <taxon>rosids</taxon>
        <taxon>fabids</taxon>
        <taxon>Rosales</taxon>
        <taxon>Rosaceae</taxon>
        <taxon>Amygdaloideae</taxon>
        <taxon>Maleae</taxon>
        <taxon>Malus</taxon>
    </lineage>
</organism>